<keyword evidence="3" id="KW-1185">Reference proteome</keyword>
<feature type="compositionally biased region" description="Polar residues" evidence="1">
    <location>
        <begin position="119"/>
        <end position="130"/>
    </location>
</feature>
<evidence type="ECO:0000256" key="1">
    <source>
        <dbReference type="SAM" id="MobiDB-lite"/>
    </source>
</evidence>
<dbReference type="EMBL" id="JASSZA010000005">
    <property type="protein sequence ID" value="KAK2112638.1"/>
    <property type="molecule type" value="Genomic_DNA"/>
</dbReference>
<protein>
    <submittedName>
        <fullName evidence="2">Uncharacterized protein</fullName>
    </submittedName>
</protein>
<proteinExistence type="predicted"/>
<feature type="compositionally biased region" description="Basic and acidic residues" evidence="1">
    <location>
        <begin position="67"/>
        <end position="93"/>
    </location>
</feature>
<dbReference type="InterPro" id="IPR039876">
    <property type="entry name" value="HAP28"/>
</dbReference>
<comment type="caution">
    <text evidence="2">The sequence shown here is derived from an EMBL/GenBank/DDBJ whole genome shotgun (WGS) entry which is preliminary data.</text>
</comment>
<reference evidence="2 3" key="1">
    <citation type="submission" date="2023-05" db="EMBL/GenBank/DDBJ databases">
        <title>B98-5 Cell Line De Novo Hybrid Assembly: An Optical Mapping Approach.</title>
        <authorList>
            <person name="Kananen K."/>
            <person name="Auerbach J.A."/>
            <person name="Kautto E."/>
            <person name="Blachly J.S."/>
        </authorList>
    </citation>
    <scope>NUCLEOTIDE SEQUENCE [LARGE SCALE GENOMIC DNA]</scope>
    <source>
        <strain evidence="2">B95-8</strain>
        <tissue evidence="2">Cell line</tissue>
    </source>
</reference>
<dbReference type="PANTHER" id="PTHR22055">
    <property type="entry name" value="28 KDA HEAT- AND ACID-STABLE PHOSPHOPROTEIN PDGF-ASSOCIATED PROTEIN"/>
    <property type="match status" value="1"/>
</dbReference>
<name>A0ABQ9VTD0_SAGOE</name>
<feature type="compositionally biased region" description="Basic and acidic residues" evidence="1">
    <location>
        <begin position="136"/>
        <end position="147"/>
    </location>
</feature>
<gene>
    <name evidence="2" type="ORF">P7K49_012385</name>
</gene>
<organism evidence="2 3">
    <name type="scientific">Saguinus oedipus</name>
    <name type="common">Cotton-top tamarin</name>
    <name type="synonym">Oedipomidas oedipus</name>
    <dbReference type="NCBI Taxonomy" id="9490"/>
    <lineage>
        <taxon>Eukaryota</taxon>
        <taxon>Metazoa</taxon>
        <taxon>Chordata</taxon>
        <taxon>Craniata</taxon>
        <taxon>Vertebrata</taxon>
        <taxon>Euteleostomi</taxon>
        <taxon>Mammalia</taxon>
        <taxon>Eutheria</taxon>
        <taxon>Euarchontoglires</taxon>
        <taxon>Primates</taxon>
        <taxon>Haplorrhini</taxon>
        <taxon>Platyrrhini</taxon>
        <taxon>Cebidae</taxon>
        <taxon>Callitrichinae</taxon>
        <taxon>Saguinus</taxon>
    </lineage>
</organism>
<accession>A0ABQ9VTD0</accession>
<feature type="region of interest" description="Disordered" evidence="1">
    <location>
        <begin position="61"/>
        <end position="147"/>
    </location>
</feature>
<sequence length="147" mass="16953">MTEENKNFYDLSIKQFSVHNHLKLDTWQWPKPRCLKEGEREAAKAGRGSIQALRRFTCSSRLRSRKKAGEKEEQKEGGDGAAGDPKKEKKPLNSDENEDEEDDYQQKCKGTEGLMDIENPNQVAQTTKKVTQLDLELSRREDKIEKQ</sequence>
<evidence type="ECO:0000313" key="2">
    <source>
        <dbReference type="EMBL" id="KAK2112638.1"/>
    </source>
</evidence>
<evidence type="ECO:0000313" key="3">
    <source>
        <dbReference type="Proteomes" id="UP001266305"/>
    </source>
</evidence>
<dbReference type="Proteomes" id="UP001266305">
    <property type="component" value="Unassembled WGS sequence"/>
</dbReference>